<organism evidence="2 3">
    <name type="scientific">Paracoccus tibetensis</name>
    <dbReference type="NCBI Taxonomy" id="336292"/>
    <lineage>
        <taxon>Bacteria</taxon>
        <taxon>Pseudomonadati</taxon>
        <taxon>Pseudomonadota</taxon>
        <taxon>Alphaproteobacteria</taxon>
        <taxon>Rhodobacterales</taxon>
        <taxon>Paracoccaceae</taxon>
        <taxon>Paracoccus</taxon>
    </lineage>
</organism>
<evidence type="ECO:0000256" key="1">
    <source>
        <dbReference type="SAM" id="MobiDB-lite"/>
    </source>
</evidence>
<name>A0A1G5GRI7_9RHOB</name>
<feature type="compositionally biased region" description="Polar residues" evidence="1">
    <location>
        <begin position="22"/>
        <end position="32"/>
    </location>
</feature>
<dbReference type="RefSeq" id="WP_281179925.1">
    <property type="nucleotide sequence ID" value="NZ_FMVT01000005.1"/>
</dbReference>
<keyword evidence="3" id="KW-1185">Reference proteome</keyword>
<sequence length="42" mass="4653">MAKGMNKRKRDEKKPKKEKPKTNASAPSTKDVVSNAVARAQK</sequence>
<dbReference type="AlphaFoldDB" id="A0A1G5GRI7"/>
<gene>
    <name evidence="2" type="ORF">SAMN05660710_01894</name>
</gene>
<proteinExistence type="predicted"/>
<feature type="region of interest" description="Disordered" evidence="1">
    <location>
        <begin position="1"/>
        <end position="42"/>
    </location>
</feature>
<feature type="compositionally biased region" description="Basic residues" evidence="1">
    <location>
        <begin position="1"/>
        <end position="19"/>
    </location>
</feature>
<accession>A0A1G5GRI7</accession>
<evidence type="ECO:0000313" key="2">
    <source>
        <dbReference type="EMBL" id="SCY54104.1"/>
    </source>
</evidence>
<dbReference type="EMBL" id="FMVT01000005">
    <property type="protein sequence ID" value="SCY54104.1"/>
    <property type="molecule type" value="Genomic_DNA"/>
</dbReference>
<reference evidence="2 3" key="1">
    <citation type="submission" date="2016-10" db="EMBL/GenBank/DDBJ databases">
        <authorList>
            <person name="de Groot N.N."/>
        </authorList>
    </citation>
    <scope>NUCLEOTIDE SEQUENCE [LARGE SCALE GENOMIC DNA]</scope>
    <source>
        <strain evidence="2 3">CGMCC 1.8925</strain>
    </source>
</reference>
<evidence type="ECO:0000313" key="3">
    <source>
        <dbReference type="Proteomes" id="UP000199502"/>
    </source>
</evidence>
<dbReference type="Proteomes" id="UP000199502">
    <property type="component" value="Unassembled WGS sequence"/>
</dbReference>
<protein>
    <submittedName>
        <fullName evidence="2">Uncharacterized protein</fullName>
    </submittedName>
</protein>